<gene>
    <name evidence="4" type="ORF">N7452_006336</name>
    <name evidence="5" type="ORF">N7541_011564</name>
</gene>
<dbReference type="Pfam" id="PF08661">
    <property type="entry name" value="Rep_fac-A_3"/>
    <property type="match status" value="1"/>
</dbReference>
<accession>A0A9W9QR33</accession>
<protein>
    <recommendedName>
        <fullName evidence="8">Replication factor A protein 3</fullName>
    </recommendedName>
</protein>
<dbReference type="GO" id="GO:0006310">
    <property type="term" value="P:DNA recombination"/>
    <property type="evidence" value="ECO:0007669"/>
    <property type="project" value="InterPro"/>
</dbReference>
<dbReference type="Proteomes" id="UP001147695">
    <property type="component" value="Unassembled WGS sequence"/>
</dbReference>
<organism evidence="4 6">
    <name type="scientific">Penicillium brevicompactum</name>
    <dbReference type="NCBI Taxonomy" id="5074"/>
    <lineage>
        <taxon>Eukaryota</taxon>
        <taxon>Fungi</taxon>
        <taxon>Dikarya</taxon>
        <taxon>Ascomycota</taxon>
        <taxon>Pezizomycotina</taxon>
        <taxon>Eurotiomycetes</taxon>
        <taxon>Eurotiomycetidae</taxon>
        <taxon>Eurotiales</taxon>
        <taxon>Aspergillaceae</taxon>
        <taxon>Penicillium</taxon>
    </lineage>
</organism>
<dbReference type="GO" id="GO:0006260">
    <property type="term" value="P:DNA replication"/>
    <property type="evidence" value="ECO:0007669"/>
    <property type="project" value="InterPro"/>
</dbReference>
<dbReference type="GO" id="GO:0031981">
    <property type="term" value="C:nuclear lumen"/>
    <property type="evidence" value="ECO:0007669"/>
    <property type="project" value="UniProtKB-ARBA"/>
</dbReference>
<evidence type="ECO:0000313" key="6">
    <source>
        <dbReference type="Proteomes" id="UP001147695"/>
    </source>
</evidence>
<dbReference type="EMBL" id="JAPZBR010000008">
    <property type="protein sequence ID" value="KAJ5342440.1"/>
    <property type="molecule type" value="Genomic_DNA"/>
</dbReference>
<evidence type="ECO:0000313" key="4">
    <source>
        <dbReference type="EMBL" id="KAJ5339608.1"/>
    </source>
</evidence>
<evidence type="ECO:0000256" key="1">
    <source>
        <dbReference type="ARBA" id="ARBA00004123"/>
    </source>
</evidence>
<reference evidence="4" key="1">
    <citation type="submission" date="2022-12" db="EMBL/GenBank/DDBJ databases">
        <authorList>
            <person name="Petersen C."/>
        </authorList>
    </citation>
    <scope>NUCLEOTIDE SEQUENCE</scope>
    <source>
        <strain evidence="4">IBT 35673</strain>
        <strain evidence="5">IBT 35675</strain>
    </source>
</reference>
<dbReference type="OrthoDB" id="188186at2759"/>
<dbReference type="Gene3D" id="2.40.50.140">
    <property type="entry name" value="Nucleic acid-binding proteins"/>
    <property type="match status" value="1"/>
</dbReference>
<comment type="similarity">
    <text evidence="2">Belongs to the replication factor A protein 3 family.</text>
</comment>
<comment type="caution">
    <text evidence="4">The sequence shown here is derived from an EMBL/GenBank/DDBJ whole genome shotgun (WGS) entry which is preliminary data.</text>
</comment>
<evidence type="ECO:0000256" key="2">
    <source>
        <dbReference type="ARBA" id="ARBA00009761"/>
    </source>
</evidence>
<keyword evidence="7" id="KW-1185">Reference proteome</keyword>
<sequence length="125" mass="13367">MNTIPQTPRILPQHLEAFNCAPPGSNTAYTVRLLGTVTALDGANGTLTCGGNGDIALMLKAESHLQIGKLFEVIGKVSPLENGQSGYGLRVLACVDWGNPSDCNYNIYEQVVNATHSCSSIFYNH</sequence>
<dbReference type="AlphaFoldDB" id="A0A9W9QR33"/>
<proteinExistence type="inferred from homology"/>
<name>A0A9W9QR33_PENBR</name>
<dbReference type="InterPro" id="IPR013970">
    <property type="entry name" value="Rfa2"/>
</dbReference>
<dbReference type="EMBL" id="JAPZBQ010000003">
    <property type="protein sequence ID" value="KAJ5339608.1"/>
    <property type="molecule type" value="Genomic_DNA"/>
</dbReference>
<comment type="subcellular location">
    <subcellularLocation>
        <location evidence="1">Nucleus</location>
    </subcellularLocation>
</comment>
<evidence type="ECO:0000313" key="7">
    <source>
        <dbReference type="Proteomes" id="UP001148299"/>
    </source>
</evidence>
<dbReference type="GO" id="GO:0006281">
    <property type="term" value="P:DNA repair"/>
    <property type="evidence" value="ECO:0007669"/>
    <property type="project" value="InterPro"/>
</dbReference>
<evidence type="ECO:0000313" key="5">
    <source>
        <dbReference type="EMBL" id="KAJ5342440.1"/>
    </source>
</evidence>
<reference evidence="4" key="2">
    <citation type="journal article" date="2023" name="IMA Fungus">
        <title>Comparative genomic study of the Penicillium genus elucidates a diverse pangenome and 15 lateral gene transfer events.</title>
        <authorList>
            <person name="Petersen C."/>
            <person name="Sorensen T."/>
            <person name="Nielsen M.R."/>
            <person name="Sondergaard T.E."/>
            <person name="Sorensen J.L."/>
            <person name="Fitzpatrick D.A."/>
            <person name="Frisvad J.C."/>
            <person name="Nielsen K.L."/>
        </authorList>
    </citation>
    <scope>NUCLEOTIDE SEQUENCE</scope>
    <source>
        <strain evidence="4">IBT 35673</strain>
        <strain evidence="5">IBT 35675</strain>
    </source>
</reference>
<dbReference type="SUPFAM" id="SSF50249">
    <property type="entry name" value="Nucleic acid-binding proteins"/>
    <property type="match status" value="1"/>
</dbReference>
<evidence type="ECO:0000256" key="3">
    <source>
        <dbReference type="ARBA" id="ARBA00023242"/>
    </source>
</evidence>
<evidence type="ECO:0008006" key="8">
    <source>
        <dbReference type="Google" id="ProtNLM"/>
    </source>
</evidence>
<dbReference type="InterPro" id="IPR012340">
    <property type="entry name" value="NA-bd_OB-fold"/>
</dbReference>
<keyword evidence="3" id="KW-0539">Nucleus</keyword>
<dbReference type="Proteomes" id="UP001148299">
    <property type="component" value="Unassembled WGS sequence"/>
</dbReference>
<dbReference type="GO" id="GO:0003677">
    <property type="term" value="F:DNA binding"/>
    <property type="evidence" value="ECO:0007669"/>
    <property type="project" value="InterPro"/>
</dbReference>